<evidence type="ECO:0000313" key="2">
    <source>
        <dbReference type="Proteomes" id="UP001058860"/>
    </source>
</evidence>
<reference evidence="2" key="1">
    <citation type="submission" date="2021-11" db="EMBL/GenBank/DDBJ databases">
        <title>Cultivation dependent microbiological survey of springs from the worlds oldest radium mine currently devoted to the extraction of radon-saturated water.</title>
        <authorList>
            <person name="Kapinusova G."/>
            <person name="Smrhova T."/>
            <person name="Strejcek M."/>
            <person name="Suman J."/>
            <person name="Jani K."/>
            <person name="Pajer P."/>
            <person name="Uhlik O."/>
        </authorList>
    </citation>
    <scope>NUCLEOTIDE SEQUENCE [LARGE SCALE GENOMIC DNA]</scope>
    <source>
        <strain evidence="2">J379</strain>
    </source>
</reference>
<sequence>MSFVLHCPHCGPREVTDFRFGGEVRAGTGSRPADERALTRALYLRANVDGLQREWWQHRAGCGAWFQAERDTGTNRVLRTVAS</sequence>
<proteinExistence type="predicted"/>
<evidence type="ECO:0000313" key="1">
    <source>
        <dbReference type="EMBL" id="UUY05997.1"/>
    </source>
</evidence>
<accession>A0ABY5PN53</accession>
<gene>
    <name evidence="1" type="ORF">LRS13_10925</name>
</gene>
<dbReference type="Pfam" id="PF04267">
    <property type="entry name" value="SoxD"/>
    <property type="match status" value="1"/>
</dbReference>
<keyword evidence="2" id="KW-1185">Reference proteome</keyword>
<dbReference type="EMBL" id="CP088295">
    <property type="protein sequence ID" value="UUY05997.1"/>
    <property type="molecule type" value="Genomic_DNA"/>
</dbReference>
<protein>
    <submittedName>
        <fullName evidence="1">Sarcosine oxidase subunit delta</fullName>
    </submittedName>
</protein>
<dbReference type="Gene3D" id="3.30.2270.10">
    <property type="entry name" value="Folate-binding superfamily"/>
    <property type="match status" value="1"/>
</dbReference>
<dbReference type="InterPro" id="IPR006279">
    <property type="entry name" value="SoxD"/>
</dbReference>
<dbReference type="RefSeq" id="WP_353866432.1">
    <property type="nucleotide sequence ID" value="NZ_CP088295.1"/>
</dbReference>
<dbReference type="Proteomes" id="UP001058860">
    <property type="component" value="Chromosome"/>
</dbReference>
<organism evidence="1 2">
    <name type="scientific">Svornostia abyssi</name>
    <dbReference type="NCBI Taxonomy" id="2898438"/>
    <lineage>
        <taxon>Bacteria</taxon>
        <taxon>Bacillati</taxon>
        <taxon>Actinomycetota</taxon>
        <taxon>Thermoleophilia</taxon>
        <taxon>Solirubrobacterales</taxon>
        <taxon>Baekduiaceae</taxon>
        <taxon>Svornostia</taxon>
    </lineage>
</organism>
<dbReference type="InterPro" id="IPR038561">
    <property type="entry name" value="SoxD_sf"/>
</dbReference>
<name>A0ABY5PN53_9ACTN</name>